<dbReference type="GO" id="GO:0016020">
    <property type="term" value="C:membrane"/>
    <property type="evidence" value="ECO:0007669"/>
    <property type="project" value="UniProtKB-SubCell"/>
</dbReference>
<gene>
    <name evidence="8" type="ORF">PoB_004168900</name>
</gene>
<comment type="caution">
    <text evidence="8">The sequence shown here is derived from an EMBL/GenBank/DDBJ whole genome shotgun (WGS) entry which is preliminary data.</text>
</comment>
<dbReference type="EMBL" id="BLXT01004603">
    <property type="protein sequence ID" value="GFO15184.1"/>
    <property type="molecule type" value="Genomic_DNA"/>
</dbReference>
<evidence type="ECO:0000256" key="3">
    <source>
        <dbReference type="ARBA" id="ARBA00022989"/>
    </source>
</evidence>
<dbReference type="InterPro" id="IPR052954">
    <property type="entry name" value="GPCR-Ligand_Int"/>
</dbReference>
<evidence type="ECO:0000259" key="7">
    <source>
        <dbReference type="PROSITE" id="PS50262"/>
    </source>
</evidence>
<evidence type="ECO:0000313" key="8">
    <source>
        <dbReference type="EMBL" id="GFO15184.1"/>
    </source>
</evidence>
<feature type="transmembrane region" description="Helical" evidence="6">
    <location>
        <begin position="67"/>
        <end position="95"/>
    </location>
</feature>
<evidence type="ECO:0000256" key="1">
    <source>
        <dbReference type="ARBA" id="ARBA00004370"/>
    </source>
</evidence>
<dbReference type="PANTHER" id="PTHR46641">
    <property type="entry name" value="FMRFAMIDE RECEPTOR-RELATED"/>
    <property type="match status" value="1"/>
</dbReference>
<feature type="transmembrane region" description="Helical" evidence="6">
    <location>
        <begin position="296"/>
        <end position="317"/>
    </location>
</feature>
<dbReference type="SUPFAM" id="SSF81321">
    <property type="entry name" value="Family A G protein-coupled receptor-like"/>
    <property type="match status" value="1"/>
</dbReference>
<comment type="subcellular location">
    <subcellularLocation>
        <location evidence="1">Membrane</location>
    </subcellularLocation>
</comment>
<dbReference type="Proteomes" id="UP000735302">
    <property type="component" value="Unassembled WGS sequence"/>
</dbReference>
<sequence length="448" mass="49493">MGHTNLETPSITLKRGCSNISTCNLSKGPLFGKDLELLCMASSSGNETSLMEATAAPSFAAGKPDVWYWRVGLFAGAGSGICCAGVVSNIIAIIVLFNFRKKSSAPFLLISLATFEILFLLSYLILENIALLSWGGLISASYANNIKRVYSILYPLPHILQTCLAYLVVVITLERYIVVAWPFKAHTLCSLRSARIAVTCVMIYSILYHIPTYTAFTYRKVWQNDTGVWENDFVRTDFGRSNFYNVAFIKYMHLIFNFGIPCILLLISNTLLVVALRRSVFSATADQIRAARETRLTVMVFSITVIFFVVQLMEGIALGMLAGLSKYEEAPVPVNRFSAVADTLMLLNSATNFVIYCATGRQFRETFILLFCHVCSRRAVKGKARNQNNGISTALARMKQKNITAHIQREVQLQDKESPSPAQQRSSGLIISSVSGMKTTSLTSPGPT</sequence>
<feature type="transmembrane region" description="Helical" evidence="6">
    <location>
        <begin position="193"/>
        <end position="210"/>
    </location>
</feature>
<dbReference type="InterPro" id="IPR000276">
    <property type="entry name" value="GPCR_Rhodpsn"/>
</dbReference>
<feature type="transmembrane region" description="Helical" evidence="6">
    <location>
        <begin position="107"/>
        <end position="126"/>
    </location>
</feature>
<evidence type="ECO:0000256" key="4">
    <source>
        <dbReference type="ARBA" id="ARBA00023136"/>
    </source>
</evidence>
<dbReference type="PRINTS" id="PR00237">
    <property type="entry name" value="GPCRRHODOPSN"/>
</dbReference>
<dbReference type="GO" id="GO:0008528">
    <property type="term" value="F:G protein-coupled peptide receptor activity"/>
    <property type="evidence" value="ECO:0007669"/>
    <property type="project" value="InterPro"/>
</dbReference>
<feature type="region of interest" description="Disordered" evidence="5">
    <location>
        <begin position="411"/>
        <end position="448"/>
    </location>
</feature>
<dbReference type="PANTHER" id="PTHR46641:SF2">
    <property type="entry name" value="FMRFAMIDE RECEPTOR"/>
    <property type="match status" value="1"/>
</dbReference>
<dbReference type="InterPro" id="IPR017452">
    <property type="entry name" value="GPCR_Rhodpsn_7TM"/>
</dbReference>
<keyword evidence="8" id="KW-0675">Receptor</keyword>
<keyword evidence="9" id="KW-1185">Reference proteome</keyword>
<keyword evidence="4 6" id="KW-0472">Membrane</keyword>
<dbReference type="AlphaFoldDB" id="A0AAV4B500"/>
<proteinExistence type="predicted"/>
<dbReference type="Pfam" id="PF10324">
    <property type="entry name" value="7TM_GPCR_Srw"/>
    <property type="match status" value="1"/>
</dbReference>
<evidence type="ECO:0000313" key="9">
    <source>
        <dbReference type="Proteomes" id="UP000735302"/>
    </source>
</evidence>
<dbReference type="CDD" id="cd14978">
    <property type="entry name" value="7tmA_FMRFamide_R-like"/>
    <property type="match status" value="1"/>
</dbReference>
<feature type="transmembrane region" description="Helical" evidence="6">
    <location>
        <begin position="254"/>
        <end position="276"/>
    </location>
</feature>
<keyword evidence="3 6" id="KW-1133">Transmembrane helix</keyword>
<organism evidence="8 9">
    <name type="scientific">Plakobranchus ocellatus</name>
    <dbReference type="NCBI Taxonomy" id="259542"/>
    <lineage>
        <taxon>Eukaryota</taxon>
        <taxon>Metazoa</taxon>
        <taxon>Spiralia</taxon>
        <taxon>Lophotrochozoa</taxon>
        <taxon>Mollusca</taxon>
        <taxon>Gastropoda</taxon>
        <taxon>Heterobranchia</taxon>
        <taxon>Euthyneura</taxon>
        <taxon>Panpulmonata</taxon>
        <taxon>Sacoglossa</taxon>
        <taxon>Placobranchoidea</taxon>
        <taxon>Plakobranchidae</taxon>
        <taxon>Plakobranchus</taxon>
    </lineage>
</organism>
<feature type="transmembrane region" description="Helical" evidence="6">
    <location>
        <begin position="159"/>
        <end position="181"/>
    </location>
</feature>
<keyword evidence="2 6" id="KW-0812">Transmembrane</keyword>
<dbReference type="Gene3D" id="1.20.1070.10">
    <property type="entry name" value="Rhodopsin 7-helix transmembrane proteins"/>
    <property type="match status" value="1"/>
</dbReference>
<evidence type="ECO:0000256" key="6">
    <source>
        <dbReference type="SAM" id="Phobius"/>
    </source>
</evidence>
<feature type="domain" description="G-protein coupled receptors family 1 profile" evidence="7">
    <location>
        <begin position="88"/>
        <end position="356"/>
    </location>
</feature>
<feature type="compositionally biased region" description="Polar residues" evidence="5">
    <location>
        <begin position="420"/>
        <end position="448"/>
    </location>
</feature>
<dbReference type="InterPro" id="IPR019427">
    <property type="entry name" value="7TM_GPCR_serpentine_rcpt_Srw"/>
</dbReference>
<evidence type="ECO:0000256" key="5">
    <source>
        <dbReference type="SAM" id="MobiDB-lite"/>
    </source>
</evidence>
<accession>A0AAV4B500</accession>
<protein>
    <submittedName>
        <fullName evidence="8">FMRFamide receptor-like protein</fullName>
    </submittedName>
</protein>
<reference evidence="8 9" key="1">
    <citation type="journal article" date="2021" name="Elife">
        <title>Chloroplast acquisition without the gene transfer in kleptoplastic sea slugs, Plakobranchus ocellatus.</title>
        <authorList>
            <person name="Maeda T."/>
            <person name="Takahashi S."/>
            <person name="Yoshida T."/>
            <person name="Shimamura S."/>
            <person name="Takaki Y."/>
            <person name="Nagai Y."/>
            <person name="Toyoda A."/>
            <person name="Suzuki Y."/>
            <person name="Arimoto A."/>
            <person name="Ishii H."/>
            <person name="Satoh N."/>
            <person name="Nishiyama T."/>
            <person name="Hasebe M."/>
            <person name="Maruyama T."/>
            <person name="Minagawa J."/>
            <person name="Obokata J."/>
            <person name="Shigenobu S."/>
        </authorList>
    </citation>
    <scope>NUCLEOTIDE SEQUENCE [LARGE SCALE GENOMIC DNA]</scope>
</reference>
<evidence type="ECO:0000256" key="2">
    <source>
        <dbReference type="ARBA" id="ARBA00022692"/>
    </source>
</evidence>
<dbReference type="PROSITE" id="PS50262">
    <property type="entry name" value="G_PROTEIN_RECEP_F1_2"/>
    <property type="match status" value="1"/>
</dbReference>
<name>A0AAV4B500_9GAST</name>